<dbReference type="InterPro" id="IPR050536">
    <property type="entry name" value="DtxR_MntR_Metal-Reg"/>
</dbReference>
<dbReference type="SUPFAM" id="SSF47979">
    <property type="entry name" value="Iron-dependent repressor protein, dimerization domain"/>
    <property type="match status" value="1"/>
</dbReference>
<dbReference type="GO" id="GO:0046914">
    <property type="term" value="F:transition metal ion binding"/>
    <property type="evidence" value="ECO:0007669"/>
    <property type="project" value="InterPro"/>
</dbReference>
<evidence type="ECO:0000313" key="6">
    <source>
        <dbReference type="EMBL" id="OGK50727.1"/>
    </source>
</evidence>
<dbReference type="GO" id="GO:0003700">
    <property type="term" value="F:DNA-binding transcription factor activity"/>
    <property type="evidence" value="ECO:0007669"/>
    <property type="project" value="InterPro"/>
</dbReference>
<evidence type="ECO:0000256" key="1">
    <source>
        <dbReference type="ARBA" id="ARBA00007871"/>
    </source>
</evidence>
<dbReference type="SUPFAM" id="SSF46785">
    <property type="entry name" value="Winged helix' DNA-binding domain"/>
    <property type="match status" value="1"/>
</dbReference>
<proteinExistence type="inferred from homology"/>
<dbReference type="GO" id="GO:0046983">
    <property type="term" value="F:protein dimerization activity"/>
    <property type="evidence" value="ECO:0007669"/>
    <property type="project" value="InterPro"/>
</dbReference>
<dbReference type="Pfam" id="PF02742">
    <property type="entry name" value="Fe_dep_repr_C"/>
    <property type="match status" value="1"/>
</dbReference>
<name>A0A1F7J543_9BACT</name>
<dbReference type="InterPro" id="IPR036390">
    <property type="entry name" value="WH_DNA-bd_sf"/>
</dbReference>
<evidence type="ECO:0000256" key="2">
    <source>
        <dbReference type="ARBA" id="ARBA00023015"/>
    </source>
</evidence>
<dbReference type="EMBL" id="MGAQ01000012">
    <property type="protein sequence ID" value="OGK50727.1"/>
    <property type="molecule type" value="Genomic_DNA"/>
</dbReference>
<dbReference type="PANTHER" id="PTHR33238">
    <property type="entry name" value="IRON (METAL) DEPENDENT REPRESSOR, DTXR FAMILY"/>
    <property type="match status" value="1"/>
</dbReference>
<protein>
    <recommendedName>
        <fullName evidence="5">HTH dtxR-type domain-containing protein</fullName>
    </recommendedName>
</protein>
<dbReference type="Pfam" id="PF01325">
    <property type="entry name" value="Fe_dep_repress"/>
    <property type="match status" value="1"/>
</dbReference>
<reference evidence="6 7" key="1">
    <citation type="journal article" date="2016" name="Nat. Commun.">
        <title>Thousands of microbial genomes shed light on interconnected biogeochemical processes in an aquifer system.</title>
        <authorList>
            <person name="Anantharaman K."/>
            <person name="Brown C.T."/>
            <person name="Hug L.A."/>
            <person name="Sharon I."/>
            <person name="Castelle C.J."/>
            <person name="Probst A.J."/>
            <person name="Thomas B.C."/>
            <person name="Singh A."/>
            <person name="Wilkins M.J."/>
            <person name="Karaoz U."/>
            <person name="Brodie E.L."/>
            <person name="Williams K.H."/>
            <person name="Hubbard S.S."/>
            <person name="Banfield J.F."/>
        </authorList>
    </citation>
    <scope>NUCLEOTIDE SEQUENCE [LARGE SCALE GENOMIC DNA]</scope>
</reference>
<organism evidence="6 7">
    <name type="scientific">Candidatus Roizmanbacteria bacterium RIFCSPLOWO2_01_FULL_40_42</name>
    <dbReference type="NCBI Taxonomy" id="1802066"/>
    <lineage>
        <taxon>Bacteria</taxon>
        <taxon>Candidatus Roizmaniibacteriota</taxon>
    </lineage>
</organism>
<evidence type="ECO:0000256" key="3">
    <source>
        <dbReference type="ARBA" id="ARBA00023125"/>
    </source>
</evidence>
<dbReference type="InterPro" id="IPR001367">
    <property type="entry name" value="Fe_dep_repressor"/>
</dbReference>
<feature type="domain" description="HTH dtxR-type" evidence="5">
    <location>
        <begin position="9"/>
        <end position="67"/>
    </location>
</feature>
<evidence type="ECO:0000256" key="4">
    <source>
        <dbReference type="ARBA" id="ARBA00023163"/>
    </source>
</evidence>
<comment type="caution">
    <text evidence="6">The sequence shown here is derived from an EMBL/GenBank/DDBJ whole genome shotgun (WGS) entry which is preliminary data.</text>
</comment>
<dbReference type="PROSITE" id="PS50944">
    <property type="entry name" value="HTH_DTXR"/>
    <property type="match status" value="1"/>
</dbReference>
<evidence type="ECO:0000313" key="7">
    <source>
        <dbReference type="Proteomes" id="UP000178558"/>
    </source>
</evidence>
<dbReference type="SMART" id="SM00529">
    <property type="entry name" value="HTH_DTXR"/>
    <property type="match status" value="1"/>
</dbReference>
<keyword evidence="3" id="KW-0238">DNA-binding</keyword>
<comment type="similarity">
    <text evidence="1">Belongs to the DtxR/MntR family.</text>
</comment>
<dbReference type="InterPro" id="IPR022689">
    <property type="entry name" value="Iron_dep_repressor"/>
</dbReference>
<accession>A0A1F7J543</accession>
<evidence type="ECO:0000259" key="5">
    <source>
        <dbReference type="PROSITE" id="PS50944"/>
    </source>
</evidence>
<dbReference type="Gene3D" id="1.10.10.10">
    <property type="entry name" value="Winged helix-like DNA-binding domain superfamily/Winged helix DNA-binding domain"/>
    <property type="match status" value="1"/>
</dbReference>
<dbReference type="GO" id="GO:0003677">
    <property type="term" value="F:DNA binding"/>
    <property type="evidence" value="ECO:0007669"/>
    <property type="project" value="UniProtKB-KW"/>
</dbReference>
<dbReference type="AlphaFoldDB" id="A0A1F7J543"/>
<dbReference type="PANTHER" id="PTHR33238:SF7">
    <property type="entry name" value="IRON-DEPENDENT TRANSCRIPTIONAL REGULATOR"/>
    <property type="match status" value="1"/>
</dbReference>
<dbReference type="InterPro" id="IPR036388">
    <property type="entry name" value="WH-like_DNA-bd_sf"/>
</dbReference>
<dbReference type="InterPro" id="IPR036421">
    <property type="entry name" value="Fe_dep_repressor_sf"/>
</dbReference>
<gene>
    <name evidence="6" type="ORF">A3B50_04475</name>
</gene>
<dbReference type="Proteomes" id="UP000178558">
    <property type="component" value="Unassembled WGS sequence"/>
</dbReference>
<dbReference type="InterPro" id="IPR022687">
    <property type="entry name" value="HTH_DTXR"/>
</dbReference>
<keyword evidence="4" id="KW-0804">Transcription</keyword>
<sequence length="137" mass="15674">MKQIDRTTLTATKEDYLRAIYLSGKDAGVVNLARRLDLSKSTVSERLAAMAKQGLVIHKKYEKLRLTKKGELFAKKLTYKHRIIEVFLHNVLHISKKKIHEEAHKLEHAFSDDAINRLSRLVGNPKRDPHGTPILKA</sequence>
<keyword evidence="2" id="KW-0805">Transcription regulation</keyword>